<reference evidence="2" key="2">
    <citation type="journal article" date="2014" name="ISME J.">
        <title>Microbial stratification in low pH oxic and suboxic macroscopic growths along an acid mine drainage.</title>
        <authorList>
            <person name="Mendez-Garcia C."/>
            <person name="Mesa V."/>
            <person name="Sprenger R.R."/>
            <person name="Richter M."/>
            <person name="Diez M.S."/>
            <person name="Solano J."/>
            <person name="Bargiela R."/>
            <person name="Golyshina O.V."/>
            <person name="Manteca A."/>
            <person name="Ramos J.L."/>
            <person name="Gallego J.R."/>
            <person name="Llorente I."/>
            <person name="Martins Dos Santos V.A."/>
            <person name="Jensen O.N."/>
            <person name="Pelaez A.I."/>
            <person name="Sanchez J."/>
            <person name="Ferrer M."/>
        </authorList>
    </citation>
    <scope>NUCLEOTIDE SEQUENCE</scope>
</reference>
<gene>
    <name evidence="2" type="ORF">B1A_14124</name>
</gene>
<dbReference type="EMBL" id="AUZX01010360">
    <property type="protein sequence ID" value="EQD48236.1"/>
    <property type="molecule type" value="Genomic_DNA"/>
</dbReference>
<dbReference type="InterPro" id="IPR035418">
    <property type="entry name" value="AraC-bd_2"/>
</dbReference>
<reference evidence="2" key="1">
    <citation type="submission" date="2013-08" db="EMBL/GenBank/DDBJ databases">
        <authorList>
            <person name="Mendez C."/>
            <person name="Richter M."/>
            <person name="Ferrer M."/>
            <person name="Sanchez J."/>
        </authorList>
    </citation>
    <scope>NUCLEOTIDE SEQUENCE</scope>
</reference>
<accession>T0ZIS6</accession>
<protein>
    <submittedName>
        <fullName evidence="2">AraC family transcriptional regulator</fullName>
    </submittedName>
</protein>
<proteinExistence type="predicted"/>
<evidence type="ECO:0000259" key="1">
    <source>
        <dbReference type="Pfam" id="PF14525"/>
    </source>
</evidence>
<sequence length="113" mass="11937">MSGARLYPPRFFVYLVLAGEGAVHRDGREAGLYSGDFTLCDGTRPYDVGCPQGTRMLVVGICAARLHRHVACPELLAAHAMRGAGGVGALLSDLLRGYVARLSPRSGHGGDRA</sequence>
<feature type="domain" description="Transcription regulator HTH AraC- type ligand binding" evidence="1">
    <location>
        <begin position="11"/>
        <end position="105"/>
    </location>
</feature>
<organism evidence="2">
    <name type="scientific">mine drainage metagenome</name>
    <dbReference type="NCBI Taxonomy" id="410659"/>
    <lineage>
        <taxon>unclassified sequences</taxon>
        <taxon>metagenomes</taxon>
        <taxon>ecological metagenomes</taxon>
    </lineage>
</organism>
<dbReference type="AlphaFoldDB" id="T0ZIS6"/>
<evidence type="ECO:0000313" key="2">
    <source>
        <dbReference type="EMBL" id="EQD48236.1"/>
    </source>
</evidence>
<comment type="caution">
    <text evidence="2">The sequence shown here is derived from an EMBL/GenBank/DDBJ whole genome shotgun (WGS) entry which is preliminary data.</text>
</comment>
<feature type="non-terminal residue" evidence="2">
    <location>
        <position position="113"/>
    </location>
</feature>
<name>T0ZIS6_9ZZZZ</name>
<dbReference type="Pfam" id="PF14525">
    <property type="entry name" value="AraC_binding_2"/>
    <property type="match status" value="1"/>
</dbReference>